<gene>
    <name evidence="2" type="ORF">SmB9_19530</name>
</gene>
<name>A0AAD1D5R1_SPHMI</name>
<dbReference type="AlphaFoldDB" id="A0AAD1D5R1"/>
<evidence type="ECO:0000256" key="1">
    <source>
        <dbReference type="SAM" id="MobiDB-lite"/>
    </source>
</evidence>
<dbReference type="KEGG" id="smic:SmB9_19530"/>
<evidence type="ECO:0000313" key="3">
    <source>
        <dbReference type="Proteomes" id="UP000275727"/>
    </source>
</evidence>
<protein>
    <submittedName>
        <fullName evidence="2">Uncharacterized protein</fullName>
    </submittedName>
</protein>
<evidence type="ECO:0000313" key="2">
    <source>
        <dbReference type="EMBL" id="BBE34295.1"/>
    </source>
</evidence>
<proteinExistence type="predicted"/>
<sequence>MEDEIDLAAERALGIAPPRRVVAEGMNPPGTGFRGEIGKHVRRHPAPQDEARTEGAEIGIQTCEAVVQPPALGTADAAVAGRFIVEDVYRNHPALARRGGKGGLVGEAEILAEPNDRTAHAFPFIAACSSLPRPLLTSSKNTPES</sequence>
<accession>A0AAD1D5R1</accession>
<dbReference type="EMBL" id="AP018711">
    <property type="protein sequence ID" value="BBE34295.1"/>
    <property type="molecule type" value="Genomic_DNA"/>
</dbReference>
<reference evidence="2 3" key="1">
    <citation type="submission" date="2018-06" db="EMBL/GenBank/DDBJ databases">
        <title>Complete Genome Sequence of the Microcystin-Degrading Bacterium Sphingosinicella microcystinivorans Strain B-9.</title>
        <authorList>
            <person name="Jin H."/>
            <person name="Nishizawa T."/>
            <person name="Guo Y."/>
            <person name="Nishizawa A."/>
            <person name="Park H."/>
            <person name="Kato H."/>
            <person name="Tsuji K."/>
            <person name="Harada K."/>
        </authorList>
    </citation>
    <scope>NUCLEOTIDE SEQUENCE [LARGE SCALE GENOMIC DNA]</scope>
    <source>
        <strain evidence="2 3">B9</strain>
    </source>
</reference>
<organism evidence="2 3">
    <name type="scientific">Sphingosinicella microcystinivorans</name>
    <dbReference type="NCBI Taxonomy" id="335406"/>
    <lineage>
        <taxon>Bacteria</taxon>
        <taxon>Pseudomonadati</taxon>
        <taxon>Pseudomonadota</taxon>
        <taxon>Alphaproteobacteria</taxon>
        <taxon>Sphingomonadales</taxon>
        <taxon>Sphingosinicellaceae</taxon>
        <taxon>Sphingosinicella</taxon>
    </lineage>
</organism>
<dbReference type="Proteomes" id="UP000275727">
    <property type="component" value="Chromosome"/>
</dbReference>
<feature type="region of interest" description="Disordered" evidence="1">
    <location>
        <begin position="32"/>
        <end position="54"/>
    </location>
</feature>